<keyword evidence="3 8" id="KW-0472">Membrane</keyword>
<keyword evidence="8" id="KW-1133">Transmembrane helix</keyword>
<dbReference type="EMBL" id="QPJJ01000005">
    <property type="protein sequence ID" value="RCW72003.1"/>
    <property type="molecule type" value="Genomic_DNA"/>
</dbReference>
<dbReference type="InterPro" id="IPR003660">
    <property type="entry name" value="HAMP_dom"/>
</dbReference>
<keyword evidence="4 6" id="KW-0807">Transducer</keyword>
<evidence type="ECO:0000256" key="7">
    <source>
        <dbReference type="SAM" id="MobiDB-lite"/>
    </source>
</evidence>
<comment type="subcellular location">
    <subcellularLocation>
        <location evidence="1">Cell membrane</location>
    </subcellularLocation>
</comment>
<dbReference type="InterPro" id="IPR004089">
    <property type="entry name" value="MCPsignal_dom"/>
</dbReference>
<dbReference type="OrthoDB" id="9760371at2"/>
<dbReference type="AlphaFoldDB" id="A0A368XVL1"/>
<dbReference type="GO" id="GO:0007165">
    <property type="term" value="P:signal transduction"/>
    <property type="evidence" value="ECO:0007669"/>
    <property type="project" value="UniProtKB-KW"/>
</dbReference>
<dbReference type="Pfam" id="PF00015">
    <property type="entry name" value="MCPsignal"/>
    <property type="match status" value="1"/>
</dbReference>
<accession>A0A368XVL1</accession>
<protein>
    <submittedName>
        <fullName evidence="11">Methyl-accepting chemotaxis protein</fullName>
    </submittedName>
</protein>
<evidence type="ECO:0000256" key="3">
    <source>
        <dbReference type="ARBA" id="ARBA00023136"/>
    </source>
</evidence>
<dbReference type="Pfam" id="PF00672">
    <property type="entry name" value="HAMP"/>
    <property type="match status" value="1"/>
</dbReference>
<comment type="similarity">
    <text evidence="5">Belongs to the methyl-accepting chemotaxis (MCP) protein family.</text>
</comment>
<feature type="region of interest" description="Disordered" evidence="7">
    <location>
        <begin position="1"/>
        <end position="20"/>
    </location>
</feature>
<dbReference type="SMART" id="SM00304">
    <property type="entry name" value="HAMP"/>
    <property type="match status" value="1"/>
</dbReference>
<feature type="domain" description="Methyl-accepting transducer" evidence="9">
    <location>
        <begin position="428"/>
        <end position="678"/>
    </location>
</feature>
<feature type="compositionally biased region" description="Basic residues" evidence="7">
    <location>
        <begin position="1"/>
        <end position="10"/>
    </location>
</feature>
<evidence type="ECO:0000256" key="1">
    <source>
        <dbReference type="ARBA" id="ARBA00004236"/>
    </source>
</evidence>
<proteinExistence type="inferred from homology"/>
<dbReference type="RefSeq" id="WP_114352551.1">
    <property type="nucleotide sequence ID" value="NZ_QPJJ01000005.1"/>
</dbReference>
<dbReference type="PROSITE" id="PS50111">
    <property type="entry name" value="CHEMOTAXIS_TRANSDUC_2"/>
    <property type="match status" value="1"/>
</dbReference>
<dbReference type="Gene3D" id="1.10.287.950">
    <property type="entry name" value="Methyl-accepting chemotaxis protein"/>
    <property type="match status" value="1"/>
</dbReference>
<dbReference type="PROSITE" id="PS50885">
    <property type="entry name" value="HAMP"/>
    <property type="match status" value="1"/>
</dbReference>
<evidence type="ECO:0000259" key="10">
    <source>
        <dbReference type="PROSITE" id="PS50885"/>
    </source>
</evidence>
<dbReference type="Proteomes" id="UP000252585">
    <property type="component" value="Unassembled WGS sequence"/>
</dbReference>
<evidence type="ECO:0000313" key="12">
    <source>
        <dbReference type="Proteomes" id="UP000252585"/>
    </source>
</evidence>
<dbReference type="SMART" id="SM00283">
    <property type="entry name" value="MA"/>
    <property type="match status" value="1"/>
</dbReference>
<keyword evidence="8" id="KW-0812">Transmembrane</keyword>
<sequence length="714" mass="79669">MKRKFFKRKNSSTPKEPRKAWKETFSKISIPKWKKTNKDNTNKSNQKMVARKNSVSTKILTSLITTVLVCVIIVGLSSYYISNNIIKSKVTDASEQTIIQAGDKLDFMMNRYKDRVTEILMDQDFSNTLTSLDTYEDTNNFDYFSQKNNIDETLMQVTLIDQNVDLYLINSDRGRLISSTQTISEDTFIETEWYNQALENDDATTWIGGFQQGLSGANSDPTISFSQRLRIGGSQYLLIVELNTVVFEEALADVRFGENNQVSMVDAERRTIFSFDPTEMEETYQYDISTDPETNMTEDGDRLVFQDKSEITDWYLVGSVSAKELTKDTNVIFIVIAAIIVLSLLISLFIGRRIINMIGKPLEEMSMLMSKAKEGDLRVRSYDTDRKDEIGELAGSFNLMLENISDLMQTTRTSSTKVLDAAIELTEISQMQSQSAKEVAAASEEIASGATGLTDEAERGNLLASSIHDEVENVFQNNSEMENYAGQVLKRSNTGLDKMNELVQKTKDGASMTDALMSKVDTLKESTEQINDVMIMLTNIAQQTNLLALNAAIEAARAGDAGSGFAVVAEEIRKLSNQSKDSIDRVEEITNGIVFEVNETLHVLEEAGPRFKEQVGQAEETQEILNDVGGRMSAFTDKITEVTSSIKQLRASQETLSSTIHQVSATAEESSAISEEVSATTEEQLKVSESLVNTSDQLKELSTDLQDTLNKFKV</sequence>
<dbReference type="CDD" id="cd06225">
    <property type="entry name" value="HAMP"/>
    <property type="match status" value="1"/>
</dbReference>
<organism evidence="11 12">
    <name type="scientific">Saliterribacillus persicus</name>
    <dbReference type="NCBI Taxonomy" id="930114"/>
    <lineage>
        <taxon>Bacteria</taxon>
        <taxon>Bacillati</taxon>
        <taxon>Bacillota</taxon>
        <taxon>Bacilli</taxon>
        <taxon>Bacillales</taxon>
        <taxon>Bacillaceae</taxon>
        <taxon>Saliterribacillus</taxon>
    </lineage>
</organism>
<name>A0A368XVL1_9BACI</name>
<evidence type="ECO:0000256" key="4">
    <source>
        <dbReference type="ARBA" id="ARBA00023224"/>
    </source>
</evidence>
<dbReference type="Gene3D" id="6.10.340.10">
    <property type="match status" value="1"/>
</dbReference>
<keyword evidence="12" id="KW-1185">Reference proteome</keyword>
<evidence type="ECO:0000259" key="9">
    <source>
        <dbReference type="PROSITE" id="PS50111"/>
    </source>
</evidence>
<dbReference type="PANTHER" id="PTHR32089">
    <property type="entry name" value="METHYL-ACCEPTING CHEMOTAXIS PROTEIN MCPB"/>
    <property type="match status" value="1"/>
</dbReference>
<evidence type="ECO:0000256" key="8">
    <source>
        <dbReference type="SAM" id="Phobius"/>
    </source>
</evidence>
<gene>
    <name evidence="11" type="ORF">DFR57_105188</name>
</gene>
<dbReference type="GO" id="GO:0005886">
    <property type="term" value="C:plasma membrane"/>
    <property type="evidence" value="ECO:0007669"/>
    <property type="project" value="UniProtKB-SubCell"/>
</dbReference>
<evidence type="ECO:0000313" key="11">
    <source>
        <dbReference type="EMBL" id="RCW72003.1"/>
    </source>
</evidence>
<comment type="caution">
    <text evidence="11">The sequence shown here is derived from an EMBL/GenBank/DDBJ whole genome shotgun (WGS) entry which is preliminary data.</text>
</comment>
<dbReference type="PANTHER" id="PTHR32089:SF112">
    <property type="entry name" value="LYSOZYME-LIKE PROTEIN-RELATED"/>
    <property type="match status" value="1"/>
</dbReference>
<evidence type="ECO:0000256" key="5">
    <source>
        <dbReference type="ARBA" id="ARBA00029447"/>
    </source>
</evidence>
<feature type="transmembrane region" description="Helical" evidence="8">
    <location>
        <begin position="59"/>
        <end position="81"/>
    </location>
</feature>
<feature type="transmembrane region" description="Helical" evidence="8">
    <location>
        <begin position="331"/>
        <end position="350"/>
    </location>
</feature>
<dbReference type="SUPFAM" id="SSF58104">
    <property type="entry name" value="Methyl-accepting chemotaxis protein (MCP) signaling domain"/>
    <property type="match status" value="1"/>
</dbReference>
<evidence type="ECO:0000256" key="2">
    <source>
        <dbReference type="ARBA" id="ARBA00022475"/>
    </source>
</evidence>
<evidence type="ECO:0000256" key="6">
    <source>
        <dbReference type="PROSITE-ProRule" id="PRU00284"/>
    </source>
</evidence>
<reference evidence="11 12" key="1">
    <citation type="submission" date="2018-07" db="EMBL/GenBank/DDBJ databases">
        <title>Genomic Encyclopedia of Type Strains, Phase IV (KMG-IV): sequencing the most valuable type-strain genomes for metagenomic binning, comparative biology and taxonomic classification.</title>
        <authorList>
            <person name="Goeker M."/>
        </authorList>
    </citation>
    <scope>NUCLEOTIDE SEQUENCE [LARGE SCALE GENOMIC DNA]</scope>
    <source>
        <strain evidence="11 12">DSM 27696</strain>
    </source>
</reference>
<keyword evidence="2" id="KW-1003">Cell membrane</keyword>
<feature type="domain" description="HAMP" evidence="10">
    <location>
        <begin position="356"/>
        <end position="409"/>
    </location>
</feature>